<proteinExistence type="predicted"/>
<dbReference type="InterPro" id="IPR007822">
    <property type="entry name" value="LANC-like"/>
</dbReference>
<dbReference type="CDD" id="cd04793">
    <property type="entry name" value="LanC"/>
    <property type="match status" value="1"/>
</dbReference>
<organism evidence="1 2">
    <name type="scientific">Actinomadura miaoliensis</name>
    <dbReference type="NCBI Taxonomy" id="430685"/>
    <lineage>
        <taxon>Bacteria</taxon>
        <taxon>Bacillati</taxon>
        <taxon>Actinomycetota</taxon>
        <taxon>Actinomycetes</taxon>
        <taxon>Streptosporangiales</taxon>
        <taxon>Thermomonosporaceae</taxon>
        <taxon>Actinomadura</taxon>
    </lineage>
</organism>
<protein>
    <submittedName>
        <fullName evidence="1">Lanthionine synthetase C family protein</fullName>
    </submittedName>
</protein>
<dbReference type="SMART" id="SM01260">
    <property type="entry name" value="LANC_like"/>
    <property type="match status" value="1"/>
</dbReference>
<reference evidence="2" key="1">
    <citation type="journal article" date="2019" name="Int. J. Syst. Evol. Microbiol.">
        <title>The Global Catalogue of Microorganisms (GCM) 10K type strain sequencing project: providing services to taxonomists for standard genome sequencing and annotation.</title>
        <authorList>
            <consortium name="The Broad Institute Genomics Platform"/>
            <consortium name="The Broad Institute Genome Sequencing Center for Infectious Disease"/>
            <person name="Wu L."/>
            <person name="Ma J."/>
        </authorList>
    </citation>
    <scope>NUCLEOTIDE SEQUENCE [LARGE SCALE GENOMIC DNA]</scope>
    <source>
        <strain evidence="2">JCM 16702</strain>
    </source>
</reference>
<keyword evidence="2" id="KW-1185">Reference proteome</keyword>
<dbReference type="Pfam" id="PF05147">
    <property type="entry name" value="LANC_like"/>
    <property type="match status" value="1"/>
</dbReference>
<dbReference type="RefSeq" id="WP_344955948.1">
    <property type="nucleotide sequence ID" value="NZ_BAAAZG010000052.1"/>
</dbReference>
<dbReference type="PRINTS" id="PR01955">
    <property type="entry name" value="LANCFRANKIA"/>
</dbReference>
<accession>A0ABP7WSI4</accession>
<dbReference type="Proteomes" id="UP001500683">
    <property type="component" value="Unassembled WGS sequence"/>
</dbReference>
<sequence length="450" mass="47892">MSLDPDAVGRRERAARVVETVAGLLADPARVAAITDAPDNAMELPEGPWTPWNAVALSDGYPAVSLLFAELGAADPARRGTAHEYLAAALASPAPAPQPRLFVGAGSLAFAAHAAAVGFGGYRTLLEKLDEGLVAWIRARARADRDRVLTGRPIGHWDGFDVISGAAGLGRYLLGRHEHAGGAAGEALCEVLTTLVAVAMADDVEVEGVRVPAWWVEHGVTAERVDRGGHLNFGLAHGVCGPLALLACAWRAGVRVDRQDEAMGRIVALLDRWRHADDAGPTWPMAVNLPALRDLDHRFERYREVWCYGAAGIARALYLAGTALGERRWQDEAHAALAGVHALAGGAVRDHTLCHGWAGLLQIFLRMAHDTASDDTAPHDYGAAVDMFAGRILDGFDPDEPFGFRYVHPTSMGKNRPGFLEGAAGIALALHCYATGRPPVTGWDTALLLN</sequence>
<dbReference type="Gene3D" id="1.50.10.20">
    <property type="match status" value="1"/>
</dbReference>
<dbReference type="PRINTS" id="PR01950">
    <property type="entry name" value="LANCSUPER"/>
</dbReference>
<gene>
    <name evidence="1" type="ORF">GCM10022214_68880</name>
</gene>
<evidence type="ECO:0000313" key="2">
    <source>
        <dbReference type="Proteomes" id="UP001500683"/>
    </source>
</evidence>
<comment type="caution">
    <text evidence="1">The sequence shown here is derived from an EMBL/GenBank/DDBJ whole genome shotgun (WGS) entry which is preliminary data.</text>
</comment>
<dbReference type="EMBL" id="BAAAZG010000052">
    <property type="protein sequence ID" value="GAA4095788.1"/>
    <property type="molecule type" value="Genomic_DNA"/>
</dbReference>
<dbReference type="SUPFAM" id="SSF158745">
    <property type="entry name" value="LanC-like"/>
    <property type="match status" value="1"/>
</dbReference>
<dbReference type="InterPro" id="IPR033889">
    <property type="entry name" value="LanC"/>
</dbReference>
<name>A0ABP7WSI4_9ACTN</name>
<evidence type="ECO:0000313" key="1">
    <source>
        <dbReference type="EMBL" id="GAA4095788.1"/>
    </source>
</evidence>